<sequence length="128" mass="13910">MITVTVNCTIDYDNSNSQLCPSLPRSIPSIGRSSAVPIGTHRHPRHGHAIYLFVLELSPESRIKANDAIEGKLLPLEANDSIEGKLLPLKANDAIEGKLLPLKANDAIEGKLLPLKANYCHLRQPVAT</sequence>
<reference evidence="1 2" key="1">
    <citation type="journal article" date="2024" name="BMC Genomics">
        <title>De novo assembly and annotation of Popillia japonica's genome with initial clues to its potential as an invasive pest.</title>
        <authorList>
            <person name="Cucini C."/>
            <person name="Boschi S."/>
            <person name="Funari R."/>
            <person name="Cardaioli E."/>
            <person name="Iannotti N."/>
            <person name="Marturano G."/>
            <person name="Paoli F."/>
            <person name="Bruttini M."/>
            <person name="Carapelli A."/>
            <person name="Frati F."/>
            <person name="Nardi F."/>
        </authorList>
    </citation>
    <scope>NUCLEOTIDE SEQUENCE [LARGE SCALE GENOMIC DNA]</scope>
    <source>
        <strain evidence="1">DMR45628</strain>
    </source>
</reference>
<accession>A0AAW1IZP3</accession>
<protein>
    <submittedName>
        <fullName evidence="1">Uncharacterized protein</fullName>
    </submittedName>
</protein>
<proteinExistence type="predicted"/>
<organism evidence="1 2">
    <name type="scientific">Popillia japonica</name>
    <name type="common">Japanese beetle</name>
    <dbReference type="NCBI Taxonomy" id="7064"/>
    <lineage>
        <taxon>Eukaryota</taxon>
        <taxon>Metazoa</taxon>
        <taxon>Ecdysozoa</taxon>
        <taxon>Arthropoda</taxon>
        <taxon>Hexapoda</taxon>
        <taxon>Insecta</taxon>
        <taxon>Pterygota</taxon>
        <taxon>Neoptera</taxon>
        <taxon>Endopterygota</taxon>
        <taxon>Coleoptera</taxon>
        <taxon>Polyphaga</taxon>
        <taxon>Scarabaeiformia</taxon>
        <taxon>Scarabaeidae</taxon>
        <taxon>Rutelinae</taxon>
        <taxon>Popillia</taxon>
    </lineage>
</organism>
<comment type="caution">
    <text evidence="1">The sequence shown here is derived from an EMBL/GenBank/DDBJ whole genome shotgun (WGS) entry which is preliminary data.</text>
</comment>
<evidence type="ECO:0000313" key="2">
    <source>
        <dbReference type="Proteomes" id="UP001458880"/>
    </source>
</evidence>
<gene>
    <name evidence="1" type="ORF">QE152_g32242</name>
</gene>
<dbReference type="EMBL" id="JASPKY010000466">
    <property type="protein sequence ID" value="KAK9695940.1"/>
    <property type="molecule type" value="Genomic_DNA"/>
</dbReference>
<keyword evidence="2" id="KW-1185">Reference proteome</keyword>
<dbReference type="AlphaFoldDB" id="A0AAW1IZP3"/>
<evidence type="ECO:0000313" key="1">
    <source>
        <dbReference type="EMBL" id="KAK9695940.1"/>
    </source>
</evidence>
<name>A0AAW1IZP3_POPJA</name>
<dbReference type="Proteomes" id="UP001458880">
    <property type="component" value="Unassembled WGS sequence"/>
</dbReference>